<dbReference type="Proteomes" id="UP000262583">
    <property type="component" value="Chromosome"/>
</dbReference>
<name>A0A2Z4Y4X4_SUMC1</name>
<reference evidence="1 2" key="1">
    <citation type="submission" date="2018-05" db="EMBL/GenBank/DDBJ databases">
        <title>A metagenomic window into the 2 km-deep terrestrial subsurface aquifer revealed taxonomically and functionally diverse microbial community comprising novel uncultured bacterial lineages.</title>
        <authorList>
            <person name="Kadnikov V.V."/>
            <person name="Mardanov A.V."/>
            <person name="Beletsky A.V."/>
            <person name="Banks D."/>
            <person name="Pimenov N.V."/>
            <person name="Frank Y.A."/>
            <person name="Karnachuk O.V."/>
            <person name="Ravin N.V."/>
        </authorList>
    </citation>
    <scope>NUCLEOTIDE SEQUENCE [LARGE SCALE GENOMIC DNA]</scope>
    <source>
        <strain evidence="1">BY</strain>
    </source>
</reference>
<dbReference type="KEGG" id="schv:BRCON_1005"/>
<dbReference type="EMBL" id="CP030759">
    <property type="protein sequence ID" value="AXA35782.1"/>
    <property type="molecule type" value="Genomic_DNA"/>
</dbReference>
<evidence type="ECO:0000313" key="1">
    <source>
        <dbReference type="EMBL" id="AXA35782.1"/>
    </source>
</evidence>
<proteinExistence type="predicted"/>
<evidence type="ECO:0000313" key="2">
    <source>
        <dbReference type="Proteomes" id="UP000262583"/>
    </source>
</evidence>
<sequence>MWKGFPVAAGASLAFINSTTKITLRESLGMSAESRPRQPWCG</sequence>
<dbReference type="AlphaFoldDB" id="A0A2Z4Y4X4"/>
<accession>A0A2Z4Y4X4</accession>
<gene>
    <name evidence="1" type="ORF">BRCON_1005</name>
</gene>
<organism evidence="1 2">
    <name type="scientific">Sumerlaea chitinivorans</name>
    <dbReference type="NCBI Taxonomy" id="2250252"/>
    <lineage>
        <taxon>Bacteria</taxon>
        <taxon>Candidatus Sumerlaeota</taxon>
        <taxon>Candidatus Sumerlaeia</taxon>
        <taxon>Candidatus Sumerlaeales</taxon>
        <taxon>Candidatus Sumerlaeaceae</taxon>
        <taxon>Candidatus Sumerlaea</taxon>
    </lineage>
</organism>
<protein>
    <submittedName>
        <fullName evidence="1">Uncharacterized protein</fullName>
    </submittedName>
</protein>